<protein>
    <submittedName>
        <fullName evidence="1">Putative ovule protein</fullName>
    </submittedName>
</protein>
<dbReference type="AlphaFoldDB" id="A0A0V0GL14"/>
<organism evidence="1">
    <name type="scientific">Solanum chacoense</name>
    <name type="common">Chaco potato</name>
    <dbReference type="NCBI Taxonomy" id="4108"/>
    <lineage>
        <taxon>Eukaryota</taxon>
        <taxon>Viridiplantae</taxon>
        <taxon>Streptophyta</taxon>
        <taxon>Embryophyta</taxon>
        <taxon>Tracheophyta</taxon>
        <taxon>Spermatophyta</taxon>
        <taxon>Magnoliopsida</taxon>
        <taxon>eudicotyledons</taxon>
        <taxon>Gunneridae</taxon>
        <taxon>Pentapetalae</taxon>
        <taxon>asterids</taxon>
        <taxon>lamiids</taxon>
        <taxon>Solanales</taxon>
        <taxon>Solanaceae</taxon>
        <taxon>Solanoideae</taxon>
        <taxon>Solaneae</taxon>
        <taxon>Solanum</taxon>
    </lineage>
</organism>
<sequence>MIGILLYNLYSIEDTLPHSLLMKGRREVIPQELFYPYSSKYVQSLTQDARNRCTISKYFSKYMKLVQGIGRANYLITLAH</sequence>
<reference evidence="1" key="1">
    <citation type="submission" date="2015-12" db="EMBL/GenBank/DDBJ databases">
        <title>Gene expression during late stages of embryo sac development: a critical building block for successful pollen-pistil interactions.</title>
        <authorList>
            <person name="Liu Y."/>
            <person name="Joly V."/>
            <person name="Sabar M."/>
            <person name="Matton D.P."/>
        </authorList>
    </citation>
    <scope>NUCLEOTIDE SEQUENCE</scope>
</reference>
<proteinExistence type="predicted"/>
<name>A0A0V0GL14_SOLCH</name>
<evidence type="ECO:0000313" key="1">
    <source>
        <dbReference type="EMBL" id="JAP08884.1"/>
    </source>
</evidence>
<accession>A0A0V0GL14</accession>
<dbReference type="EMBL" id="GEDG01036090">
    <property type="protein sequence ID" value="JAP08884.1"/>
    <property type="molecule type" value="Transcribed_RNA"/>
</dbReference>